<evidence type="ECO:0000313" key="3">
    <source>
        <dbReference type="Proteomes" id="UP000196084"/>
    </source>
</evidence>
<evidence type="ECO:0000313" key="2">
    <source>
        <dbReference type="EMBL" id="OVE85714.1"/>
    </source>
</evidence>
<gene>
    <name evidence="2" type="ORF">B2G88_02535</name>
</gene>
<dbReference type="InterPro" id="IPR013211">
    <property type="entry name" value="LVIVD"/>
</dbReference>
<keyword evidence="3" id="KW-1185">Reference proteome</keyword>
<feature type="region of interest" description="Disordered" evidence="1">
    <location>
        <begin position="419"/>
        <end position="480"/>
    </location>
</feature>
<dbReference type="Proteomes" id="UP000196084">
    <property type="component" value="Unassembled WGS sequence"/>
</dbReference>
<sequence length="503" mass="54052">MRRRALLRTGGAGLGIAFAGTGLLAGHSRAQPTTTQSSYEPLGRVDIDNAAEAVVGDDGDIVYVAATTGFATVDINDPSEPELLAEERGLEFDERRFNEILDVKVDGDLLAVAGPANQANDFLFHGFAVYDVSDPAEPELLGEPYETGYHIHNCYLEDETLYVVGNGELENPLVIYDLGGDEIEEIGRWSLVEHEPDWQDVDWLVRYLHDVYVHDDIAYLAHWNAGTYLLDVSDPSDPAYISHVTETTLEDELAVEDDNEAQMGLPGNDHYSAVDDTGDLLGVGREAWATGQGDPDGPGGIDLYDVSDPADPVHQATIDAPRALNERSNGGLWTTAHNFELRDGELYASWYQGGVTIHDVSDPSEPEEIASWRDPETAGFWTARVAESGETFVASSTELIPNAPTEGALYTFPIEAGERADQPSLTDPDDLAFDVEAPDDENGESGGSDDAETNADDGGNGDESDSENGDNGSDSVAGFTIGVGAAGGLAALEVLRRRSDRDE</sequence>
<dbReference type="RefSeq" id="WP_087713881.1">
    <property type="nucleotide sequence ID" value="NZ_MWPH01000001.1"/>
</dbReference>
<protein>
    <recommendedName>
        <fullName evidence="4">LVIVD repeat-containing protein</fullName>
    </recommendedName>
</protein>
<feature type="compositionally biased region" description="Acidic residues" evidence="1">
    <location>
        <begin position="427"/>
        <end position="468"/>
    </location>
</feature>
<reference evidence="2 3" key="1">
    <citation type="submission" date="2017-02" db="EMBL/GenBank/DDBJ databases">
        <title>Natronthermophilus aegyptiacus gen. nov.,sp. nov., an aerobic, extremely halophilic alkalithermophilic archaeon isolated from the athalassohaline Wadi An Natrun, Egypt.</title>
        <authorList>
            <person name="Zhao B."/>
        </authorList>
    </citation>
    <scope>NUCLEOTIDE SEQUENCE [LARGE SCALE GENOMIC DNA]</scope>
    <source>
        <strain evidence="2 3">CGMCC 1.3597</strain>
    </source>
</reference>
<name>A0A202EBU4_9EURY</name>
<accession>A0A202EBU4</accession>
<dbReference type="Pfam" id="PF08309">
    <property type="entry name" value="LVIVD"/>
    <property type="match status" value="3"/>
</dbReference>
<dbReference type="OrthoDB" id="134269at2157"/>
<comment type="caution">
    <text evidence="2">The sequence shown here is derived from an EMBL/GenBank/DDBJ whole genome shotgun (WGS) entry which is preliminary data.</text>
</comment>
<dbReference type="AlphaFoldDB" id="A0A202EBU4"/>
<organism evidence="2 3">
    <name type="scientific">Natronolimnobius baerhuensis</name>
    <dbReference type="NCBI Taxonomy" id="253108"/>
    <lineage>
        <taxon>Archaea</taxon>
        <taxon>Methanobacteriati</taxon>
        <taxon>Methanobacteriota</taxon>
        <taxon>Stenosarchaea group</taxon>
        <taxon>Halobacteria</taxon>
        <taxon>Halobacteriales</taxon>
        <taxon>Natrialbaceae</taxon>
        <taxon>Natronolimnobius</taxon>
    </lineage>
</organism>
<dbReference type="EMBL" id="MWPH01000001">
    <property type="protein sequence ID" value="OVE85714.1"/>
    <property type="molecule type" value="Genomic_DNA"/>
</dbReference>
<evidence type="ECO:0008006" key="4">
    <source>
        <dbReference type="Google" id="ProtNLM"/>
    </source>
</evidence>
<proteinExistence type="predicted"/>
<evidence type="ECO:0000256" key="1">
    <source>
        <dbReference type="SAM" id="MobiDB-lite"/>
    </source>
</evidence>